<dbReference type="STRING" id="1081103.A0A0B2WPQ1"/>
<feature type="compositionally biased region" description="Polar residues" evidence="1">
    <location>
        <begin position="449"/>
        <end position="467"/>
    </location>
</feature>
<name>A0A0B2WPQ1_METAS</name>
<dbReference type="HOGENOM" id="CLU_037449_2_1_1"/>
<dbReference type="RefSeq" id="XP_040676680.1">
    <property type="nucleotide sequence ID" value="XM_040825253.1"/>
</dbReference>
<feature type="compositionally biased region" description="Polar residues" evidence="1">
    <location>
        <begin position="396"/>
        <end position="405"/>
    </location>
</feature>
<comment type="caution">
    <text evidence="3">The sequence shown here is derived from an EMBL/GenBank/DDBJ whole genome shotgun (WGS) entry which is preliminary data.</text>
</comment>
<feature type="region of interest" description="Disordered" evidence="1">
    <location>
        <begin position="376"/>
        <end position="408"/>
    </location>
</feature>
<dbReference type="EMBL" id="AZHE01000021">
    <property type="protein sequence ID" value="KHN95614.1"/>
    <property type="molecule type" value="Genomic_DNA"/>
</dbReference>
<accession>A0A0B2WPQ1</accession>
<evidence type="ECO:0000313" key="3">
    <source>
        <dbReference type="EMBL" id="KHN95614.1"/>
    </source>
</evidence>
<reference evidence="3 4" key="1">
    <citation type="journal article" date="2014" name="Proc. Natl. Acad. Sci. U.S.A.">
        <title>Trajectory and genomic determinants of fungal-pathogen speciation and host adaptation.</title>
        <authorList>
            <person name="Hu X."/>
            <person name="Xiao G."/>
            <person name="Zheng P."/>
            <person name="Shang Y."/>
            <person name="Su Y."/>
            <person name="Zhang X."/>
            <person name="Liu X."/>
            <person name="Zhan S."/>
            <person name="St Leger R.J."/>
            <person name="Wang C."/>
        </authorList>
    </citation>
    <scope>NUCLEOTIDE SEQUENCE [LARGE SCALE GENOMIC DNA]</scope>
    <source>
        <strain evidence="3 4">ARSEF 1941</strain>
    </source>
</reference>
<keyword evidence="2" id="KW-1133">Transmembrane helix</keyword>
<feature type="compositionally biased region" description="Polar residues" evidence="1">
    <location>
        <begin position="376"/>
        <end position="389"/>
    </location>
</feature>
<feature type="transmembrane region" description="Helical" evidence="2">
    <location>
        <begin position="345"/>
        <end position="367"/>
    </location>
</feature>
<gene>
    <name evidence="3" type="ORF">MAM_06455</name>
</gene>
<keyword evidence="4" id="KW-1185">Reference proteome</keyword>
<evidence type="ECO:0000256" key="2">
    <source>
        <dbReference type="SAM" id="Phobius"/>
    </source>
</evidence>
<proteinExistence type="predicted"/>
<organism evidence="3 4">
    <name type="scientific">Metarhizium album (strain ARSEF 1941)</name>
    <dbReference type="NCBI Taxonomy" id="1081103"/>
    <lineage>
        <taxon>Eukaryota</taxon>
        <taxon>Fungi</taxon>
        <taxon>Dikarya</taxon>
        <taxon>Ascomycota</taxon>
        <taxon>Pezizomycotina</taxon>
        <taxon>Sordariomycetes</taxon>
        <taxon>Hypocreomycetidae</taxon>
        <taxon>Hypocreales</taxon>
        <taxon>Clavicipitaceae</taxon>
        <taxon>Metarhizium</taxon>
    </lineage>
</organism>
<dbReference type="AlphaFoldDB" id="A0A0B2WPQ1"/>
<keyword evidence="2" id="KW-0472">Membrane</keyword>
<keyword evidence="2" id="KW-0812">Transmembrane</keyword>
<evidence type="ECO:0000313" key="4">
    <source>
        <dbReference type="Proteomes" id="UP000030816"/>
    </source>
</evidence>
<sequence length="486" mass="52687">MIYHWEWSCGSGRQDARYASLTSYNLTSYKAADNLYFPTRDINDLIEMSWKGVYISLLLYAGVAVAASRQDGQAICDFYAEKYYGESNVTTQHLLMQGIVAYAYAGGDTLPDPKPNSTGIFNEGNFNGDNVFLRPFFDGSMATTNFNSRPTRIDWLDGGGLDPLLAFLNGSTKTALIKPKSNQEILFDHWYVSFGKIYQCSLASRFVKEYAPFTPAYVHQFMNLTQTEVAYFIDQLMIASTYYNFSDADVKQLSAAMNAKYNNRCSAPDANGQLNSVCFEKSCPQAADKRDCEAYKNIGPYGFKATSPTGTATGVIPTMSSTSNPAASSSAVAARGGSSSLAPGAIAGIAIGGAVVILMAVGMWLYFRRQQQQNKPAESPAAAQNQMSQAGAVPFSPQSTYSQLHDSYYSRGGGHDSYAVSTLGSPASPPPTWEQSKLAQLQEMAAEGTSPTPATVPSNDQQGQTHQIAEMESPDPPPGWSKEAKQ</sequence>
<dbReference type="OrthoDB" id="2110578at2759"/>
<dbReference type="Proteomes" id="UP000030816">
    <property type="component" value="Unassembled WGS sequence"/>
</dbReference>
<feature type="region of interest" description="Disordered" evidence="1">
    <location>
        <begin position="420"/>
        <end position="486"/>
    </location>
</feature>
<dbReference type="GeneID" id="63740910"/>
<protein>
    <submittedName>
        <fullName evidence="3">Uncharacterized protein</fullName>
    </submittedName>
</protein>
<evidence type="ECO:0000256" key="1">
    <source>
        <dbReference type="SAM" id="MobiDB-lite"/>
    </source>
</evidence>